<evidence type="ECO:0000256" key="8">
    <source>
        <dbReference type="SAM" id="MobiDB-lite"/>
    </source>
</evidence>
<dbReference type="KEGG" id="bpg:Bathy18g00940"/>
<evidence type="ECO:0000256" key="5">
    <source>
        <dbReference type="ARBA" id="ARBA00022692"/>
    </source>
</evidence>
<evidence type="ECO:0000313" key="11">
    <source>
        <dbReference type="EMBL" id="CCO20621.1"/>
    </source>
</evidence>
<dbReference type="OrthoDB" id="442352at2759"/>
<dbReference type="RefSeq" id="XP_007508130.1">
    <property type="nucleotide sequence ID" value="XM_007508068.1"/>
</dbReference>
<feature type="compositionally biased region" description="Low complexity" evidence="8">
    <location>
        <begin position="215"/>
        <end position="230"/>
    </location>
</feature>
<feature type="region of interest" description="Disordered" evidence="8">
    <location>
        <begin position="260"/>
        <end position="279"/>
    </location>
</feature>
<feature type="transmembrane region" description="Helical" evidence="9">
    <location>
        <begin position="907"/>
        <end position="926"/>
    </location>
</feature>
<feature type="compositionally biased region" description="Basic and acidic residues" evidence="8">
    <location>
        <begin position="1"/>
        <end position="10"/>
    </location>
</feature>
<feature type="transmembrane region" description="Helical" evidence="9">
    <location>
        <begin position="684"/>
        <end position="702"/>
    </location>
</feature>
<feature type="compositionally biased region" description="Acidic residues" evidence="8">
    <location>
        <begin position="32"/>
        <end position="55"/>
    </location>
</feature>
<evidence type="ECO:0000256" key="3">
    <source>
        <dbReference type="ARBA" id="ARBA00022448"/>
    </source>
</evidence>
<keyword evidence="12" id="KW-1185">Reference proteome</keyword>
<name>K8ERE3_9CHLO</name>
<dbReference type="GO" id="GO:0015105">
    <property type="term" value="F:arsenite transmembrane transporter activity"/>
    <property type="evidence" value="ECO:0007669"/>
    <property type="project" value="InterPro"/>
</dbReference>
<protein>
    <submittedName>
        <fullName evidence="11">Citrate transporter</fullName>
    </submittedName>
</protein>
<comment type="similarity">
    <text evidence="2">Belongs to the CitM (TC 2.A.11) transporter family.</text>
</comment>
<dbReference type="PANTHER" id="PTHR43568">
    <property type="entry name" value="P PROTEIN"/>
    <property type="match status" value="1"/>
</dbReference>
<evidence type="ECO:0000256" key="4">
    <source>
        <dbReference type="ARBA" id="ARBA00022475"/>
    </source>
</evidence>
<keyword evidence="3" id="KW-0813">Transport</keyword>
<accession>K8ERE3</accession>
<dbReference type="GeneID" id="19010835"/>
<feature type="compositionally biased region" description="Low complexity" evidence="8">
    <location>
        <begin position="173"/>
        <end position="187"/>
    </location>
</feature>
<sequence>MGGSFDDLKKLSSARKASVDSARPRLRKSTTENDDDLKDDDEDALKEEEEEEEFEFNEHHALTLTGLSGKRLKRELSRHQLFQGLEDTQSPETTPGGTLTMESAQTLAAETDLIRDAKVVSGAGGRDEYLYQQQKVEEESGSHGNNNNNNNASGNGGGGGGIKHAPSLAQIFGTANASGNNSSSPAGMERSSSPSLSPQHKQMLREYTMNKNKEQLSNNNNNNSNNNNNNEKNKSSATNLQHANTLSGASSKFLAEEIRHMRDDPSLDKKTKTKKSKSTTIKEGEELMVMAPDGTTKKKKNAKEVDEVLDQGQRRLALRSVQRTTEDLLLISDALKTKEATLGSLPTRLGKGLELIKDNITRIHRSEGLLSRKKVAMGRVNRYELLRGAFGGGEDGRSEKGESEAGEDLYAKFTPRKLKVKSKKKLIVMAILTGIALVLLCCTTVFVKQYEEDYVLLVAPALSHEIVELHEHAEISKKHISHASKGMMEVKMGASECHAHHTTDVPVYYLHSQIRQGDVVLAALADIQLHDLGSSDDPTGAHRGGEEEEEEEGVNHNNNSGGYRRALLSASAGGPGPSVEKMSYTILSKYKKSNGDVYITVSTNCPENVSVRATIRDVGLVGIGQQWIALVLLIGVFGLIIVEVIHRTLVAFLGAAAVLYVLALEHRFPSVAKIIQWMDHETLALLWGMMVIVALLARSGVFEFLSVRLIELSRCDMWRLTWMLMLFDCILSAFLDNVTTMLLLAPVIISLCKALKIDPRPLLLPLALFGNIGGAATMIGDPPNIIVGNALKEYIDFNDFLQIMAPGVVLTVPVVLVFVRWHYGKEFYSQKLVVDLEKMKRDYPIRDMPLLIRSGIVLCFVIVLFFLHPVIHFSPSYAALFGAIAVLLTGPEHDFEHALEKVEWDSLLFFAGLFVFTEGVAELGLLREISDALSALIEMVPVEKRSQVAIVLVQIVAAVASAFVDNIPFTTTMLPVIVQIAENVEGVHIKGLGWALCFGADFGGMGTLIGASANIVMAGIAHEAGFHVTFGQFFKIGFPAMWISLVISVCYLCMMEGAGALK</sequence>
<dbReference type="InterPro" id="IPR051475">
    <property type="entry name" value="Diverse_Ion_Transporter"/>
</dbReference>
<dbReference type="CDD" id="cd01116">
    <property type="entry name" value="P_permease"/>
    <property type="match status" value="1"/>
</dbReference>
<evidence type="ECO:0000256" key="7">
    <source>
        <dbReference type="ARBA" id="ARBA00023136"/>
    </source>
</evidence>
<dbReference type="eggNOG" id="KOG2639">
    <property type="taxonomic scope" value="Eukaryota"/>
</dbReference>
<keyword evidence="4" id="KW-1003">Cell membrane</keyword>
<feature type="region of interest" description="Disordered" evidence="8">
    <location>
        <begin position="1"/>
        <end position="61"/>
    </location>
</feature>
<dbReference type="GO" id="GO:0005886">
    <property type="term" value="C:plasma membrane"/>
    <property type="evidence" value="ECO:0007669"/>
    <property type="project" value="UniProtKB-SubCell"/>
</dbReference>
<dbReference type="InterPro" id="IPR000802">
    <property type="entry name" value="Arsenical_pump_ArsB"/>
</dbReference>
<feature type="transmembrane region" description="Helical" evidence="9">
    <location>
        <begin position="850"/>
        <end position="871"/>
    </location>
</feature>
<evidence type="ECO:0000256" key="1">
    <source>
        <dbReference type="ARBA" id="ARBA00004651"/>
    </source>
</evidence>
<proteinExistence type="inferred from homology"/>
<feature type="region of interest" description="Disordered" evidence="8">
    <location>
        <begin position="214"/>
        <end position="238"/>
    </location>
</feature>
<keyword evidence="5 9" id="KW-0812">Transmembrane</keyword>
<feature type="compositionally biased region" description="Basic and acidic residues" evidence="8">
    <location>
        <begin position="260"/>
        <end position="270"/>
    </location>
</feature>
<dbReference type="PANTHER" id="PTHR43568:SF1">
    <property type="entry name" value="P PROTEIN"/>
    <property type="match status" value="1"/>
</dbReference>
<dbReference type="PRINTS" id="PR00758">
    <property type="entry name" value="ARSENICPUMP"/>
</dbReference>
<feature type="transmembrane region" description="Helical" evidence="9">
    <location>
        <begin position="800"/>
        <end position="821"/>
    </location>
</feature>
<feature type="domain" description="Citrate transporter-like" evidence="10">
    <location>
        <begin position="639"/>
        <end position="999"/>
    </location>
</feature>
<evidence type="ECO:0000256" key="9">
    <source>
        <dbReference type="SAM" id="Phobius"/>
    </source>
</evidence>
<dbReference type="Pfam" id="PF03600">
    <property type="entry name" value="CitMHS"/>
    <property type="match status" value="1"/>
</dbReference>
<dbReference type="Proteomes" id="UP000198341">
    <property type="component" value="Chromosome 18"/>
</dbReference>
<feature type="transmembrane region" description="Helical" evidence="9">
    <location>
        <begin position="761"/>
        <end position="780"/>
    </location>
</feature>
<feature type="transmembrane region" description="Helical" evidence="9">
    <location>
        <begin position="722"/>
        <end position="749"/>
    </location>
</feature>
<evidence type="ECO:0000259" key="10">
    <source>
        <dbReference type="Pfam" id="PF03600"/>
    </source>
</evidence>
<feature type="compositionally biased region" description="Low complexity" evidence="8">
    <location>
        <begin position="142"/>
        <end position="153"/>
    </location>
</feature>
<dbReference type="EMBL" id="FO082261">
    <property type="protein sequence ID" value="CCO20621.1"/>
    <property type="molecule type" value="Genomic_DNA"/>
</dbReference>
<feature type="compositionally biased region" description="Polar residues" evidence="8">
    <location>
        <begin position="190"/>
        <end position="200"/>
    </location>
</feature>
<dbReference type="InterPro" id="IPR004680">
    <property type="entry name" value="Cit_transptr-like_dom"/>
</dbReference>
<dbReference type="AlphaFoldDB" id="K8ERE3"/>
<feature type="transmembrane region" description="Helical" evidence="9">
    <location>
        <begin position="426"/>
        <end position="447"/>
    </location>
</feature>
<keyword evidence="7 9" id="KW-0472">Membrane</keyword>
<feature type="transmembrane region" description="Helical" evidence="9">
    <location>
        <begin position="947"/>
        <end position="964"/>
    </location>
</feature>
<reference evidence="11 12" key="1">
    <citation type="submission" date="2011-10" db="EMBL/GenBank/DDBJ databases">
        <authorList>
            <person name="Genoscope - CEA"/>
        </authorList>
    </citation>
    <scope>NUCLEOTIDE SEQUENCE [LARGE SCALE GENOMIC DNA]</scope>
    <source>
        <strain evidence="11 12">RCC 1105</strain>
    </source>
</reference>
<feature type="transmembrane region" description="Helical" evidence="9">
    <location>
        <begin position="648"/>
        <end position="664"/>
    </location>
</feature>
<evidence type="ECO:0000256" key="6">
    <source>
        <dbReference type="ARBA" id="ARBA00022989"/>
    </source>
</evidence>
<gene>
    <name evidence="11" type="ordered locus">Bathy18g00940</name>
</gene>
<feature type="transmembrane region" description="Helical" evidence="9">
    <location>
        <begin position="618"/>
        <end position="642"/>
    </location>
</feature>
<comment type="subcellular location">
    <subcellularLocation>
        <location evidence="1">Cell membrane</location>
        <topology evidence="1">Multi-pass membrane protein</topology>
    </subcellularLocation>
</comment>
<feature type="region of interest" description="Disordered" evidence="8">
    <location>
        <begin position="136"/>
        <end position="201"/>
    </location>
</feature>
<keyword evidence="6 9" id="KW-1133">Transmembrane helix</keyword>
<evidence type="ECO:0000313" key="12">
    <source>
        <dbReference type="Proteomes" id="UP000198341"/>
    </source>
</evidence>
<organism evidence="11 12">
    <name type="scientific">Bathycoccus prasinos</name>
    <dbReference type="NCBI Taxonomy" id="41875"/>
    <lineage>
        <taxon>Eukaryota</taxon>
        <taxon>Viridiplantae</taxon>
        <taxon>Chlorophyta</taxon>
        <taxon>Mamiellophyceae</taxon>
        <taxon>Mamiellales</taxon>
        <taxon>Bathycoccaceae</taxon>
        <taxon>Bathycoccus</taxon>
    </lineage>
</organism>
<feature type="region of interest" description="Disordered" evidence="8">
    <location>
        <begin position="532"/>
        <end position="560"/>
    </location>
</feature>
<feature type="transmembrane region" description="Helical" evidence="9">
    <location>
        <begin position="1036"/>
        <end position="1054"/>
    </location>
</feature>
<evidence type="ECO:0000256" key="2">
    <source>
        <dbReference type="ARBA" id="ARBA00009843"/>
    </source>
</evidence>